<gene>
    <name evidence="8" type="ORF">NZ47_07335</name>
</gene>
<keyword evidence="3 6" id="KW-1133">Transmembrane helix</keyword>
<evidence type="ECO:0000256" key="5">
    <source>
        <dbReference type="SAM" id="MobiDB-lite"/>
    </source>
</evidence>
<protein>
    <recommendedName>
        <fullName evidence="7">Bacterial virulence protein VirB8 domain-containing protein</fullName>
    </recommendedName>
</protein>
<evidence type="ECO:0000256" key="1">
    <source>
        <dbReference type="ARBA" id="ARBA00004167"/>
    </source>
</evidence>
<keyword evidence="9" id="KW-1185">Reference proteome</keyword>
<dbReference type="InterPro" id="IPR007430">
    <property type="entry name" value="VirB8"/>
</dbReference>
<dbReference type="AlphaFoldDB" id="A0A0B2JWK5"/>
<evidence type="ECO:0000256" key="6">
    <source>
        <dbReference type="SAM" id="Phobius"/>
    </source>
</evidence>
<name>A0A0B2JWK5_9FIRM</name>
<feature type="transmembrane region" description="Helical" evidence="6">
    <location>
        <begin position="40"/>
        <end position="63"/>
    </location>
</feature>
<reference evidence="8 9" key="1">
    <citation type="journal article" date="2013" name="PLoS ONE">
        <title>Identification and characterization of three novel lipases belonging to families II and V from Anaerovibrio lipolyticus 5ST.</title>
        <authorList>
            <person name="Prive F."/>
            <person name="Kaderbhai N.N."/>
            <person name="Girdwood S."/>
            <person name="Worgan H.J."/>
            <person name="Pinloche E."/>
            <person name="Scollan N.D."/>
            <person name="Huws S.A."/>
            <person name="Newbold C.J."/>
        </authorList>
    </citation>
    <scope>NUCLEOTIDE SEQUENCE [LARGE SCALE GENOMIC DNA]</scope>
    <source>
        <strain evidence="8 9">5S</strain>
    </source>
</reference>
<dbReference type="InterPro" id="IPR035658">
    <property type="entry name" value="TrbF"/>
</dbReference>
<dbReference type="STRING" id="82374.NZ47_07335"/>
<evidence type="ECO:0000313" key="8">
    <source>
        <dbReference type="EMBL" id="KHM52004.1"/>
    </source>
</evidence>
<dbReference type="Pfam" id="PF04335">
    <property type="entry name" value="VirB8"/>
    <property type="match status" value="1"/>
</dbReference>
<feature type="region of interest" description="Disordered" evidence="5">
    <location>
        <begin position="241"/>
        <end position="272"/>
    </location>
</feature>
<dbReference type="InterPro" id="IPR032710">
    <property type="entry name" value="NTF2-like_dom_sf"/>
</dbReference>
<evidence type="ECO:0000256" key="2">
    <source>
        <dbReference type="ARBA" id="ARBA00022692"/>
    </source>
</evidence>
<keyword evidence="2 6" id="KW-0812">Transmembrane</keyword>
<dbReference type="EMBL" id="JSCE01000149">
    <property type="protein sequence ID" value="KHM52004.1"/>
    <property type="molecule type" value="Genomic_DNA"/>
</dbReference>
<feature type="compositionally biased region" description="Polar residues" evidence="5">
    <location>
        <begin position="250"/>
        <end position="272"/>
    </location>
</feature>
<organism evidence="8 9">
    <name type="scientific">Anaerovibrio lipolyticus</name>
    <dbReference type="NCBI Taxonomy" id="82374"/>
    <lineage>
        <taxon>Bacteria</taxon>
        <taxon>Bacillati</taxon>
        <taxon>Bacillota</taxon>
        <taxon>Negativicutes</taxon>
        <taxon>Selenomonadales</taxon>
        <taxon>Selenomonadaceae</taxon>
        <taxon>Anaerovibrio</taxon>
    </lineage>
</organism>
<evidence type="ECO:0000256" key="3">
    <source>
        <dbReference type="ARBA" id="ARBA00022989"/>
    </source>
</evidence>
<evidence type="ECO:0000259" key="7">
    <source>
        <dbReference type="Pfam" id="PF04335"/>
    </source>
</evidence>
<comment type="caution">
    <text evidence="8">The sequence shown here is derived from an EMBL/GenBank/DDBJ whole genome shotgun (WGS) entry which is preliminary data.</text>
</comment>
<dbReference type="Proteomes" id="UP000030993">
    <property type="component" value="Unassembled WGS sequence"/>
</dbReference>
<dbReference type="CDD" id="cd16425">
    <property type="entry name" value="TrbF"/>
    <property type="match status" value="1"/>
</dbReference>
<evidence type="ECO:0000313" key="9">
    <source>
        <dbReference type="Proteomes" id="UP000030993"/>
    </source>
</evidence>
<evidence type="ECO:0000256" key="4">
    <source>
        <dbReference type="ARBA" id="ARBA00023136"/>
    </source>
</evidence>
<comment type="subcellular location">
    <subcellularLocation>
        <location evidence="1">Membrane</location>
        <topology evidence="1">Single-pass membrane protein</topology>
    </subcellularLocation>
</comment>
<feature type="domain" description="Bacterial virulence protein VirB8" evidence="7">
    <location>
        <begin position="23"/>
        <end position="235"/>
    </location>
</feature>
<sequence length="272" mass="31071">MFNKIFKRPETFNVVYEMSPAQKAKQTWDDRIGNAVMQAYSWRVCTFILCATLFFAIGGLIYMSNKTMYMPYIVTFDKSAGKVEFAGAVSPSSNYVPQEELIEYFVRGFVENIRTIPYDPDVYEANWTKAFYFMTKDASRQLKEKRKIENPYVKLLKSTTSITINTVIPVSKQSENIQEGNQTYQINWEENETDKGSGTVVVTPYTGLITLTYIQPDKKETAVQNPLGIYVADFKYERSGESYNKAEGPKNQNQGSNAQKNNTKNTLPVVNK</sequence>
<dbReference type="GO" id="GO:0016020">
    <property type="term" value="C:membrane"/>
    <property type="evidence" value="ECO:0007669"/>
    <property type="project" value="UniProtKB-SubCell"/>
</dbReference>
<proteinExistence type="predicted"/>
<keyword evidence="4 6" id="KW-0472">Membrane</keyword>
<dbReference type="Gene3D" id="3.10.450.230">
    <property type="entry name" value="VirB8 protein"/>
    <property type="match status" value="1"/>
</dbReference>
<accession>A0A0B2JWK5</accession>
<dbReference type="SUPFAM" id="SSF54427">
    <property type="entry name" value="NTF2-like"/>
    <property type="match status" value="1"/>
</dbReference>